<keyword evidence="15" id="KW-1185">Reference proteome</keyword>
<keyword evidence="4" id="KW-0597">Phosphoprotein</keyword>
<evidence type="ECO:0000256" key="10">
    <source>
        <dbReference type="ARBA" id="ARBA00023136"/>
    </source>
</evidence>
<keyword evidence="9" id="KW-0902">Two-component regulatory system</keyword>
<dbReference type="InterPro" id="IPR005467">
    <property type="entry name" value="His_kinase_dom"/>
</dbReference>
<dbReference type="AlphaFoldDB" id="A0A2Z6DWQ5"/>
<evidence type="ECO:0000256" key="9">
    <source>
        <dbReference type="ARBA" id="ARBA00023012"/>
    </source>
</evidence>
<evidence type="ECO:0000256" key="8">
    <source>
        <dbReference type="ARBA" id="ARBA00022989"/>
    </source>
</evidence>
<comment type="catalytic activity">
    <reaction evidence="1">
        <text>ATP + protein L-histidine = ADP + protein N-phospho-L-histidine.</text>
        <dbReference type="EC" id="2.7.13.3"/>
    </reaction>
</comment>
<dbReference type="InterPro" id="IPR013727">
    <property type="entry name" value="2CSK_N"/>
</dbReference>
<dbReference type="PRINTS" id="PR00344">
    <property type="entry name" value="BCTRLSENSOR"/>
</dbReference>
<dbReference type="Pfam" id="PF02518">
    <property type="entry name" value="HATPase_c"/>
    <property type="match status" value="1"/>
</dbReference>
<organism evidence="14 15">
    <name type="scientific">Hydrogenophilus thermoluteolus</name>
    <name type="common">Pseudomonas hydrogenothermophila</name>
    <dbReference type="NCBI Taxonomy" id="297"/>
    <lineage>
        <taxon>Bacteria</taxon>
        <taxon>Pseudomonadati</taxon>
        <taxon>Pseudomonadota</taxon>
        <taxon>Hydrogenophilia</taxon>
        <taxon>Hydrogenophilales</taxon>
        <taxon>Hydrogenophilaceae</taxon>
        <taxon>Hydrogenophilus</taxon>
    </lineage>
</organism>
<reference evidence="14 15" key="1">
    <citation type="submission" date="2018-04" db="EMBL/GenBank/DDBJ databases">
        <title>Complete genome sequence of Hydrogenophilus thermoluteolus TH-1.</title>
        <authorList>
            <person name="Arai H."/>
        </authorList>
    </citation>
    <scope>NUCLEOTIDE SEQUENCE [LARGE SCALE GENOMIC DNA]</scope>
    <source>
        <strain evidence="14 15">TH-1</strain>
    </source>
</reference>
<dbReference type="Gene3D" id="3.30.565.10">
    <property type="entry name" value="Histidine kinase-like ATPase, C-terminal domain"/>
    <property type="match status" value="1"/>
</dbReference>
<dbReference type="InterPro" id="IPR036097">
    <property type="entry name" value="HisK_dim/P_sf"/>
</dbReference>
<dbReference type="InterPro" id="IPR004358">
    <property type="entry name" value="Sig_transdc_His_kin-like_C"/>
</dbReference>
<evidence type="ECO:0000256" key="3">
    <source>
        <dbReference type="ARBA" id="ARBA00012438"/>
    </source>
</evidence>
<dbReference type="GO" id="GO:0000155">
    <property type="term" value="F:phosphorelay sensor kinase activity"/>
    <property type="evidence" value="ECO:0007669"/>
    <property type="project" value="InterPro"/>
</dbReference>
<evidence type="ECO:0000256" key="1">
    <source>
        <dbReference type="ARBA" id="ARBA00000085"/>
    </source>
</evidence>
<feature type="domain" description="HAMP" evidence="13">
    <location>
        <begin position="192"/>
        <end position="244"/>
    </location>
</feature>
<dbReference type="SMART" id="SM00304">
    <property type="entry name" value="HAMP"/>
    <property type="match status" value="1"/>
</dbReference>
<evidence type="ECO:0000259" key="12">
    <source>
        <dbReference type="PROSITE" id="PS50109"/>
    </source>
</evidence>
<dbReference type="OrthoDB" id="5297838at2"/>
<dbReference type="EC" id="2.7.13.3" evidence="3"/>
<dbReference type="SMART" id="SM00387">
    <property type="entry name" value="HATPase_c"/>
    <property type="match status" value="1"/>
</dbReference>
<dbReference type="CDD" id="cd00075">
    <property type="entry name" value="HATPase"/>
    <property type="match status" value="1"/>
</dbReference>
<dbReference type="SUPFAM" id="SSF47384">
    <property type="entry name" value="Homodimeric domain of signal transducing histidine kinase"/>
    <property type="match status" value="1"/>
</dbReference>
<dbReference type="PROSITE" id="PS50885">
    <property type="entry name" value="HAMP"/>
    <property type="match status" value="1"/>
</dbReference>
<protein>
    <recommendedName>
        <fullName evidence="3">histidine kinase</fullName>
        <ecNumber evidence="3">2.7.13.3</ecNumber>
    </recommendedName>
</protein>
<dbReference type="PANTHER" id="PTHR45436">
    <property type="entry name" value="SENSOR HISTIDINE KINASE YKOH"/>
    <property type="match status" value="1"/>
</dbReference>
<keyword evidence="5" id="KW-0808">Transferase</keyword>
<dbReference type="EMBL" id="AP018558">
    <property type="protein sequence ID" value="BBD76825.1"/>
    <property type="molecule type" value="Genomic_DNA"/>
</dbReference>
<dbReference type="KEGG" id="htl:HPTL_0557"/>
<dbReference type="SUPFAM" id="SSF55874">
    <property type="entry name" value="ATPase domain of HSP90 chaperone/DNA topoisomerase II/histidine kinase"/>
    <property type="match status" value="1"/>
</dbReference>
<dbReference type="RefSeq" id="WP_119334631.1">
    <property type="nucleotide sequence ID" value="NZ_AP018558.1"/>
</dbReference>
<evidence type="ECO:0000256" key="11">
    <source>
        <dbReference type="SAM" id="Phobius"/>
    </source>
</evidence>
<evidence type="ECO:0000313" key="14">
    <source>
        <dbReference type="EMBL" id="BBD76825.1"/>
    </source>
</evidence>
<keyword evidence="6 11" id="KW-0812">Transmembrane</keyword>
<dbReference type="InterPro" id="IPR050428">
    <property type="entry name" value="TCS_sensor_his_kinase"/>
</dbReference>
<dbReference type="PANTHER" id="PTHR45436:SF1">
    <property type="entry name" value="SENSOR PROTEIN QSEC"/>
    <property type="match status" value="1"/>
</dbReference>
<comment type="subcellular location">
    <subcellularLocation>
        <location evidence="2">Membrane</location>
    </subcellularLocation>
</comment>
<dbReference type="Proteomes" id="UP000262004">
    <property type="component" value="Chromosome"/>
</dbReference>
<dbReference type="InterPro" id="IPR003594">
    <property type="entry name" value="HATPase_dom"/>
</dbReference>
<keyword evidence="10 11" id="KW-0472">Membrane</keyword>
<dbReference type="Gene3D" id="1.10.287.130">
    <property type="match status" value="1"/>
</dbReference>
<keyword evidence="7 14" id="KW-0418">Kinase</keyword>
<dbReference type="InterPro" id="IPR003660">
    <property type="entry name" value="HAMP_dom"/>
</dbReference>
<evidence type="ECO:0000256" key="4">
    <source>
        <dbReference type="ARBA" id="ARBA00022553"/>
    </source>
</evidence>
<dbReference type="Pfam" id="PF00512">
    <property type="entry name" value="HisKA"/>
    <property type="match status" value="1"/>
</dbReference>
<evidence type="ECO:0000256" key="7">
    <source>
        <dbReference type="ARBA" id="ARBA00022777"/>
    </source>
</evidence>
<dbReference type="InterPro" id="IPR036890">
    <property type="entry name" value="HATPase_C_sf"/>
</dbReference>
<keyword evidence="8 11" id="KW-1133">Transmembrane helix</keyword>
<proteinExistence type="predicted"/>
<feature type="domain" description="Histidine kinase" evidence="12">
    <location>
        <begin position="252"/>
        <end position="469"/>
    </location>
</feature>
<dbReference type="Pfam" id="PF08521">
    <property type="entry name" value="2CSK_N"/>
    <property type="match status" value="1"/>
</dbReference>
<evidence type="ECO:0000259" key="13">
    <source>
        <dbReference type="PROSITE" id="PS50885"/>
    </source>
</evidence>
<evidence type="ECO:0000256" key="2">
    <source>
        <dbReference type="ARBA" id="ARBA00004370"/>
    </source>
</evidence>
<evidence type="ECO:0000256" key="6">
    <source>
        <dbReference type="ARBA" id="ARBA00022692"/>
    </source>
</evidence>
<accession>A0A2Z6DWQ5</accession>
<feature type="transmembrane region" description="Helical" evidence="11">
    <location>
        <begin position="168"/>
        <end position="191"/>
    </location>
</feature>
<feature type="transmembrane region" description="Helical" evidence="11">
    <location>
        <begin position="20"/>
        <end position="39"/>
    </location>
</feature>
<dbReference type="InterPro" id="IPR003661">
    <property type="entry name" value="HisK_dim/P_dom"/>
</dbReference>
<evidence type="ECO:0000313" key="15">
    <source>
        <dbReference type="Proteomes" id="UP000262004"/>
    </source>
</evidence>
<dbReference type="GO" id="GO:0005886">
    <property type="term" value="C:plasma membrane"/>
    <property type="evidence" value="ECO:0007669"/>
    <property type="project" value="TreeGrafter"/>
</dbReference>
<dbReference type="SMART" id="SM00388">
    <property type="entry name" value="HisKA"/>
    <property type="match status" value="1"/>
</dbReference>
<evidence type="ECO:0000256" key="5">
    <source>
        <dbReference type="ARBA" id="ARBA00022679"/>
    </source>
</evidence>
<sequence>MPFLIPKRRAEPNSLFGEILDWMLATLLLLWPITIFITYQIATEIAHRPYDQALAERARFLMRFVLFADGKPSFTLPAPAQWILHAGTNATLYYEVRTPEARLAGNAQLPTPSWLADIDVRFQDIDYHGEPLRLATLVERKHHDGGQTLVAVQVAETVKQRQALVTEVITGVMMPQFIVIPIAVVLVWFGLTKGLAPLRRLQAHLTRRRPTDLSPIDLERVPEEIRPLIEAFNRLMARLEENLAAQRRFIADAAHQMRTPITGLKMQAELAREAETPEELRADLEKIIAAAERTAPLINQLLTLARTESSSEQVHRFQPTDLVALLREVVADLYPKAHRKRIALALEEGQTPCTIDANALMLGELFKNVIDNAITYTPPGGDVTIRVWQEGATIHVAVDDTGPGIPPEARARVFEPFVRLLDSERLGEGSGLGLAIAREIAEQHQATITITEPPFGRGTRVRVTFPCGSLQ</sequence>
<gene>
    <name evidence="14" type="ORF">HPTL_0557</name>
</gene>
<dbReference type="CDD" id="cd00082">
    <property type="entry name" value="HisKA"/>
    <property type="match status" value="1"/>
</dbReference>
<name>A0A2Z6DWQ5_HYDTE</name>
<dbReference type="PROSITE" id="PS50109">
    <property type="entry name" value="HIS_KIN"/>
    <property type="match status" value="1"/>
</dbReference>